<feature type="chain" id="PRO_5017356985" evidence="1">
    <location>
        <begin position="23"/>
        <end position="489"/>
    </location>
</feature>
<proteinExistence type="predicted"/>
<accession>A0A397QTL8</accession>
<evidence type="ECO:0000313" key="3">
    <source>
        <dbReference type="Proteomes" id="UP000266506"/>
    </source>
</evidence>
<comment type="caution">
    <text evidence="2">The sequence shown here is derived from an EMBL/GenBank/DDBJ whole genome shotgun (WGS) entry which is preliminary data.</text>
</comment>
<gene>
    <name evidence="2" type="ORF">EI71_01915</name>
</gene>
<evidence type="ECO:0000313" key="2">
    <source>
        <dbReference type="EMBL" id="RIA64763.1"/>
    </source>
</evidence>
<dbReference type="OrthoDB" id="384842at2"/>
<name>A0A397QTL8_9MOLU</name>
<dbReference type="EMBL" id="QXEV01000040">
    <property type="protein sequence ID" value="RIA64763.1"/>
    <property type="molecule type" value="Genomic_DNA"/>
</dbReference>
<dbReference type="AlphaFoldDB" id="A0A397QTL8"/>
<dbReference type="RefSeq" id="WP_119016971.1">
    <property type="nucleotide sequence ID" value="NZ_QXEV01000040.1"/>
</dbReference>
<evidence type="ECO:0000256" key="1">
    <source>
        <dbReference type="SAM" id="SignalP"/>
    </source>
</evidence>
<keyword evidence="3" id="KW-1185">Reference proteome</keyword>
<protein>
    <submittedName>
        <fullName evidence="2">Uncharacterized protein</fullName>
    </submittedName>
</protein>
<sequence length="489" mass="54629">MKLLRKTILSVAALTVTAVTFASVTYAWFPGYSEAKVKGFNLTVNGGLGFLVSVDGINYKSDLTKDEIQGAMLVKYAPTQYGWKYNETLAKSELYHLIPNIDDDGNPIGDGYTYGSIVTEQDKTIALNEIQLMPLTSQNGVKMTDLFNSEASVESGRFIEFQVYFRTTNLRGEYSKVTTIEPDTRYYIAVDHQYVETSKLGIEVNNTNVNQFYYKTSATDETYQTGLATYNEDYIYYQKLPIVKDITEKAQDLLDGGEEVLEFTNGTRYEVYLNGEEETVDAQYLNGVKINDAITISPTRFTSAATPVQLGAPMTTAVSGTPKTLNTYTDIDVYGANAIRLSITDENAFEASGRTTGSLIYELNDSEHGDSNYGSYATNYSDLYDVTNPNYSSELDYEYGYKNSASYTYYTNLKQNDYLHTRLMAYDEIPTTIKDLTGSDNKKITTLSSGEDGKLITFRIWLEGWDADCFDGIGGSIQSQLSFSSKRIN</sequence>
<dbReference type="Proteomes" id="UP000266506">
    <property type="component" value="Unassembled WGS sequence"/>
</dbReference>
<dbReference type="InParanoid" id="A0A397QTL8"/>
<organism evidence="2 3">
    <name type="scientific">Anaeroplasma bactoclasticum</name>
    <dbReference type="NCBI Taxonomy" id="2088"/>
    <lineage>
        <taxon>Bacteria</taxon>
        <taxon>Bacillati</taxon>
        <taxon>Mycoplasmatota</taxon>
        <taxon>Mollicutes</taxon>
        <taxon>Anaeroplasmatales</taxon>
        <taxon>Anaeroplasmataceae</taxon>
        <taxon>Anaeroplasma</taxon>
    </lineage>
</organism>
<keyword evidence="1" id="KW-0732">Signal</keyword>
<feature type="signal peptide" evidence="1">
    <location>
        <begin position="1"/>
        <end position="22"/>
    </location>
</feature>
<reference evidence="2 3" key="1">
    <citation type="submission" date="2018-08" db="EMBL/GenBank/DDBJ databases">
        <title>Genomic Encyclopedia of Archaeal and Bacterial Type Strains, Phase II (KMG-II): from individual species to whole genera.</title>
        <authorList>
            <person name="Goeker M."/>
        </authorList>
    </citation>
    <scope>NUCLEOTIDE SEQUENCE [LARGE SCALE GENOMIC DNA]</scope>
    <source>
        <strain evidence="2 3">ATCC 27112</strain>
    </source>
</reference>